<feature type="binding site" evidence="18">
    <location>
        <position position="121"/>
    </location>
    <ligand>
        <name>K(+)</name>
        <dbReference type="ChEBI" id="CHEBI:29103"/>
    </ligand>
</feature>
<feature type="binding site" evidence="17">
    <location>
        <position position="284"/>
    </location>
    <ligand>
        <name>(6S)-NADPHX</name>
        <dbReference type="ChEBI" id="CHEBI:64076"/>
    </ligand>
</feature>
<dbReference type="PIRSF" id="PIRSF017184">
    <property type="entry name" value="Nnr"/>
    <property type="match status" value="1"/>
</dbReference>
<reference evidence="22 23" key="1">
    <citation type="submission" date="2020-03" db="EMBL/GenBank/DDBJ databases">
        <title>Draft genome sequences of bacterial isolates from the female urobiome.</title>
        <authorList>
            <person name="Miller-Ensminger T."/>
            <person name="Wolfe A.J."/>
            <person name="Putonti C."/>
        </authorList>
    </citation>
    <scope>NUCLEOTIDE SEQUENCE [LARGE SCALE GENOMIC DNA]</scope>
    <source>
        <strain evidence="22 23">UMB8490</strain>
    </source>
</reference>
<evidence type="ECO:0000256" key="17">
    <source>
        <dbReference type="HAMAP-Rule" id="MF_01965"/>
    </source>
</evidence>
<evidence type="ECO:0000256" key="7">
    <source>
        <dbReference type="ARBA" id="ARBA00022840"/>
    </source>
</evidence>
<feature type="binding site" evidence="17">
    <location>
        <begin position="426"/>
        <end position="430"/>
    </location>
    <ligand>
        <name>AMP</name>
        <dbReference type="ChEBI" id="CHEBI:456215"/>
    </ligand>
</feature>
<evidence type="ECO:0000256" key="15">
    <source>
        <dbReference type="ARBA" id="ARBA00048238"/>
    </source>
</evidence>
<dbReference type="NCBIfam" id="TIGR00197">
    <property type="entry name" value="yjeF_nterm"/>
    <property type="match status" value="1"/>
</dbReference>
<comment type="similarity">
    <text evidence="17">Belongs to the NnrD/CARKD family.</text>
</comment>
<dbReference type="Pfam" id="PF01256">
    <property type="entry name" value="Carb_kinase"/>
    <property type="match status" value="1"/>
</dbReference>
<feature type="binding site" evidence="18">
    <location>
        <position position="157"/>
    </location>
    <ligand>
        <name>K(+)</name>
        <dbReference type="ChEBI" id="CHEBI:29103"/>
    </ligand>
</feature>
<feature type="binding site" evidence="18">
    <location>
        <begin position="62"/>
        <end position="66"/>
    </location>
    <ligand>
        <name>(6S)-NADPHX</name>
        <dbReference type="ChEBI" id="CHEBI:64076"/>
    </ligand>
</feature>
<dbReference type="RefSeq" id="WP_167617161.1">
    <property type="nucleotide sequence ID" value="NZ_JAAUVV010000021.1"/>
</dbReference>
<dbReference type="Gene3D" id="3.40.1190.20">
    <property type="match status" value="1"/>
</dbReference>
<feature type="binding site" evidence="18">
    <location>
        <begin position="125"/>
        <end position="131"/>
    </location>
    <ligand>
        <name>(6S)-NADPHX</name>
        <dbReference type="ChEBI" id="CHEBI:64076"/>
    </ligand>
</feature>
<evidence type="ECO:0000256" key="3">
    <source>
        <dbReference type="ARBA" id="ARBA00006001"/>
    </source>
</evidence>
<evidence type="ECO:0000313" key="22">
    <source>
        <dbReference type="EMBL" id="NJJ04631.1"/>
    </source>
</evidence>
<dbReference type="SUPFAM" id="SSF53613">
    <property type="entry name" value="Ribokinase-like"/>
    <property type="match status" value="1"/>
</dbReference>
<feature type="binding site" evidence="18">
    <location>
        <position position="154"/>
    </location>
    <ligand>
        <name>(6S)-NADPHX</name>
        <dbReference type="ChEBI" id="CHEBI:64076"/>
    </ligand>
</feature>
<dbReference type="PROSITE" id="PS51383">
    <property type="entry name" value="YJEF_C_3"/>
    <property type="match status" value="1"/>
</dbReference>
<evidence type="ECO:0000256" key="19">
    <source>
        <dbReference type="PIRNR" id="PIRNR017184"/>
    </source>
</evidence>
<keyword evidence="6 17" id="KW-0547">Nucleotide-binding</keyword>
<evidence type="ECO:0000256" key="2">
    <source>
        <dbReference type="ARBA" id="ARBA00000909"/>
    </source>
</evidence>
<evidence type="ECO:0000256" key="13">
    <source>
        <dbReference type="ARBA" id="ARBA00023268"/>
    </source>
</evidence>
<dbReference type="InterPro" id="IPR004443">
    <property type="entry name" value="YjeF_N_dom"/>
</dbReference>
<comment type="function">
    <text evidence="18">Catalyzes the epimerization of the S- and R-forms of NAD(P)HX, a damaged form of NAD(P)H that is a result of enzymatic or heat-dependent hydration. This is a prerequisite for the S-specific NAD(P)H-hydrate dehydratase to allow the repair of both epimers of NAD(P)HX.</text>
</comment>
<keyword evidence="7 17" id="KW-0067">ATP-binding</keyword>
<comment type="cofactor">
    <cofactor evidence="17">
        <name>Mg(2+)</name>
        <dbReference type="ChEBI" id="CHEBI:18420"/>
    </cofactor>
</comment>
<dbReference type="EC" id="5.1.99.6" evidence="19"/>
<protein>
    <recommendedName>
        <fullName evidence="19">Bifunctional NAD(P)H-hydrate repair enzyme</fullName>
    </recommendedName>
    <alternativeName>
        <fullName evidence="19">Nicotinamide nucleotide repair protein</fullName>
    </alternativeName>
    <domain>
        <recommendedName>
            <fullName evidence="19">ADP-dependent (S)-NAD(P)H-hydrate dehydratase</fullName>
            <ecNumber evidence="19">4.2.1.136</ecNumber>
        </recommendedName>
        <alternativeName>
            <fullName evidence="19">ADP-dependent NAD(P)HX dehydratase</fullName>
        </alternativeName>
    </domain>
    <domain>
        <recommendedName>
            <fullName evidence="19">NAD(P)H-hydrate epimerase</fullName>
            <ecNumber evidence="19">5.1.99.6</ecNumber>
        </recommendedName>
    </domain>
</protein>
<dbReference type="Pfam" id="PF03853">
    <property type="entry name" value="YjeF_N"/>
    <property type="match status" value="1"/>
</dbReference>
<dbReference type="InterPro" id="IPR029056">
    <property type="entry name" value="Ribokinase-like"/>
</dbReference>
<gene>
    <name evidence="18" type="primary">nnrE</name>
    <name evidence="17" type="synonym">nnrD</name>
    <name evidence="22" type="ORF">HC138_09770</name>
</gene>
<dbReference type="InterPro" id="IPR000631">
    <property type="entry name" value="CARKD"/>
</dbReference>
<comment type="similarity">
    <text evidence="4 19">In the C-terminal section; belongs to the NnrD/CARKD family.</text>
</comment>
<sequence length="526" mass="54924">MFSSTFTADQIRAAEAPLLAAQEFEDQLMQSAAHAVAEVANVMLAEGTEARARVLVLAGPGGNGGDGLYAGAELLLAGHRVDAVLPTGSAQERALQAFTAAGGVVMEDLPEQWQDYALVIDAMTGIGATGEVRENLRPAVELANALNAQVLAVDVPTGVEADTGWAGQCHVNADVTVTFGGWRRAHGLSPACGVQLLADIGLPGKRLHETLGDQLTLWAEDGPPLLIANRAVLPEQKWSEQKWPDGIQTLWQPPLQDVAPGPEDDKYTGGVVGIRAGSGDYPGAAILSTAGAVYATPAMVRYAGPQAVEVVRAHPEVVATHTLQDAGRVQAWVFGPGAGTDEHAAEELRWVLGQEVPVLIDADGLTLLTQHPNLRKLVAKREQMTVLTPHDGEFARLCEAADVGESDRMAETIALAAALQCTVVRKGRVTVIAHEGDPYTAYAIDAGHSWAATPGSGDVLAGIAGAHLALMHAKRLWEEVALAGAVAVHALAAKLAAATAFGDATAPASRIAEFIRPATAKMRNDA</sequence>
<dbReference type="CDD" id="cd01171">
    <property type="entry name" value="YXKO-related"/>
    <property type="match status" value="1"/>
</dbReference>
<keyword evidence="9 18" id="KW-0630">Potassium</keyword>
<evidence type="ECO:0000256" key="16">
    <source>
        <dbReference type="ARBA" id="ARBA00049209"/>
    </source>
</evidence>
<comment type="function">
    <text evidence="14 19">Bifunctional enzyme that catalyzes the epimerization of the S- and R-forms of NAD(P)HX and the dehydration of the S-form of NAD(P)HX at the expense of ADP, which is converted to AMP. This allows the repair of both epimers of NAD(P)HX, a damaged form of NAD(P)H that is a result of enzymatic or heat-dependent hydration.</text>
</comment>
<feature type="binding site" evidence="17">
    <location>
        <position position="390"/>
    </location>
    <ligand>
        <name>(6S)-NADPHX</name>
        <dbReference type="ChEBI" id="CHEBI:64076"/>
    </ligand>
</feature>
<dbReference type="HAMAP" id="MF_01966">
    <property type="entry name" value="NADHX_epimerase"/>
    <property type="match status" value="1"/>
</dbReference>
<dbReference type="InterPro" id="IPR036652">
    <property type="entry name" value="YjeF_N_dom_sf"/>
</dbReference>
<evidence type="ECO:0000256" key="6">
    <source>
        <dbReference type="ARBA" id="ARBA00022741"/>
    </source>
</evidence>
<evidence type="ECO:0000313" key="23">
    <source>
        <dbReference type="Proteomes" id="UP000591626"/>
    </source>
</evidence>
<comment type="similarity">
    <text evidence="18">Belongs to the NnrE/AIBP family.</text>
</comment>
<dbReference type="GO" id="GO:0110051">
    <property type="term" value="P:metabolite repair"/>
    <property type="evidence" value="ECO:0007669"/>
    <property type="project" value="TreeGrafter"/>
</dbReference>
<evidence type="ECO:0000256" key="12">
    <source>
        <dbReference type="ARBA" id="ARBA00023239"/>
    </source>
</evidence>
<dbReference type="GO" id="GO:0005524">
    <property type="term" value="F:ATP binding"/>
    <property type="evidence" value="ECO:0007669"/>
    <property type="project" value="UniProtKB-UniRule"/>
</dbReference>
<dbReference type="SUPFAM" id="SSF64153">
    <property type="entry name" value="YjeF N-terminal domain-like"/>
    <property type="match status" value="1"/>
</dbReference>
<evidence type="ECO:0000259" key="21">
    <source>
        <dbReference type="PROSITE" id="PS51385"/>
    </source>
</evidence>
<dbReference type="GO" id="GO:0046496">
    <property type="term" value="P:nicotinamide nucleotide metabolic process"/>
    <property type="evidence" value="ECO:0007669"/>
    <property type="project" value="UniProtKB-UniRule"/>
</dbReference>
<keyword evidence="13" id="KW-0511">Multifunctional enzyme</keyword>
<keyword evidence="12 17" id="KW-0456">Lyase</keyword>
<evidence type="ECO:0000256" key="5">
    <source>
        <dbReference type="ARBA" id="ARBA00022723"/>
    </source>
</evidence>
<comment type="catalytic activity">
    <reaction evidence="15 17 19">
        <text>(6S)-NADHX + ADP = AMP + phosphate + NADH + H(+)</text>
        <dbReference type="Rhea" id="RHEA:32223"/>
        <dbReference type="ChEBI" id="CHEBI:15378"/>
        <dbReference type="ChEBI" id="CHEBI:43474"/>
        <dbReference type="ChEBI" id="CHEBI:57945"/>
        <dbReference type="ChEBI" id="CHEBI:64074"/>
        <dbReference type="ChEBI" id="CHEBI:456215"/>
        <dbReference type="ChEBI" id="CHEBI:456216"/>
        <dbReference type="EC" id="4.2.1.136"/>
    </reaction>
</comment>
<keyword evidence="11 18" id="KW-0413">Isomerase</keyword>
<comment type="similarity">
    <text evidence="3 19">In the N-terminal section; belongs to the NnrE/AIBP family.</text>
</comment>
<evidence type="ECO:0000256" key="9">
    <source>
        <dbReference type="ARBA" id="ARBA00022958"/>
    </source>
</evidence>
<name>A0AAP6XLY0_9CORY</name>
<dbReference type="GO" id="GO:0052855">
    <property type="term" value="F:ADP-dependent NAD(P)H-hydrate dehydratase activity"/>
    <property type="evidence" value="ECO:0007669"/>
    <property type="project" value="UniProtKB-UniRule"/>
</dbReference>
<comment type="cofactor">
    <cofactor evidence="18 19">
        <name>K(+)</name>
        <dbReference type="ChEBI" id="CHEBI:29103"/>
    </cofactor>
    <text evidence="18 19">Binds 1 potassium ion per subunit.</text>
</comment>
<keyword evidence="5 18" id="KW-0479">Metal-binding</keyword>
<accession>A0AAP6XLY0</accession>
<feature type="binding site" evidence="18">
    <location>
        <position position="63"/>
    </location>
    <ligand>
        <name>K(+)</name>
        <dbReference type="ChEBI" id="CHEBI:29103"/>
    </ligand>
</feature>
<feature type="binding site" evidence="17">
    <location>
        <position position="457"/>
    </location>
    <ligand>
        <name>AMP</name>
        <dbReference type="ChEBI" id="CHEBI:456215"/>
    </ligand>
</feature>
<evidence type="ECO:0000256" key="10">
    <source>
        <dbReference type="ARBA" id="ARBA00023027"/>
    </source>
</evidence>
<comment type="catalytic activity">
    <reaction evidence="1 18 19">
        <text>(6R)-NADHX = (6S)-NADHX</text>
        <dbReference type="Rhea" id="RHEA:32215"/>
        <dbReference type="ChEBI" id="CHEBI:64074"/>
        <dbReference type="ChEBI" id="CHEBI:64075"/>
        <dbReference type="EC" id="5.1.99.6"/>
    </reaction>
</comment>
<comment type="catalytic activity">
    <reaction evidence="2 18 19">
        <text>(6R)-NADPHX = (6S)-NADPHX</text>
        <dbReference type="Rhea" id="RHEA:32227"/>
        <dbReference type="ChEBI" id="CHEBI:64076"/>
        <dbReference type="ChEBI" id="CHEBI:64077"/>
        <dbReference type="EC" id="5.1.99.6"/>
    </reaction>
</comment>
<feature type="domain" description="YjeF C-terminal" evidence="20">
    <location>
        <begin position="249"/>
        <end position="522"/>
    </location>
</feature>
<comment type="function">
    <text evidence="17">Catalyzes the dehydration of the S-form of NAD(P)HX at the expense of ADP, which is converted to AMP. Together with NAD(P)HX epimerase, which catalyzes the epimerization of the S- and R-forms, the enzyme allows the repair of both epimers of NAD(P)HX, a damaged form of NAD(P)H that is a result of enzymatic or heat-dependent hydration.</text>
</comment>
<feature type="binding site" evidence="17">
    <location>
        <position position="458"/>
    </location>
    <ligand>
        <name>(6S)-NADPHX</name>
        <dbReference type="ChEBI" id="CHEBI:64076"/>
    </ligand>
</feature>
<comment type="caution">
    <text evidence="18">Lacks conserved residue(s) required for the propagation of feature annotation.</text>
</comment>
<dbReference type="HAMAP" id="MF_01965">
    <property type="entry name" value="NADHX_dehydratase"/>
    <property type="match status" value="1"/>
</dbReference>
<feature type="domain" description="YjeF N-terminal" evidence="21">
    <location>
        <begin position="11"/>
        <end position="208"/>
    </location>
</feature>
<dbReference type="Gene3D" id="3.40.50.10260">
    <property type="entry name" value="YjeF N-terminal domain"/>
    <property type="match status" value="1"/>
</dbReference>
<dbReference type="AlphaFoldDB" id="A0AAP6XLY0"/>
<evidence type="ECO:0000259" key="20">
    <source>
        <dbReference type="PROSITE" id="PS51383"/>
    </source>
</evidence>
<dbReference type="EMBL" id="JAAUVV010000021">
    <property type="protein sequence ID" value="NJJ04631.1"/>
    <property type="molecule type" value="Genomic_DNA"/>
</dbReference>
<dbReference type="GO" id="GO:0052856">
    <property type="term" value="F:NAD(P)HX epimerase activity"/>
    <property type="evidence" value="ECO:0007669"/>
    <property type="project" value="UniProtKB-UniRule"/>
</dbReference>
<dbReference type="InterPro" id="IPR030677">
    <property type="entry name" value="Nnr"/>
</dbReference>
<keyword evidence="8 17" id="KW-0521">NADP</keyword>
<comment type="catalytic activity">
    <reaction evidence="16 17 19">
        <text>(6S)-NADPHX + ADP = AMP + phosphate + NADPH + H(+)</text>
        <dbReference type="Rhea" id="RHEA:32235"/>
        <dbReference type="ChEBI" id="CHEBI:15378"/>
        <dbReference type="ChEBI" id="CHEBI:43474"/>
        <dbReference type="ChEBI" id="CHEBI:57783"/>
        <dbReference type="ChEBI" id="CHEBI:64076"/>
        <dbReference type="ChEBI" id="CHEBI:456215"/>
        <dbReference type="ChEBI" id="CHEBI:456216"/>
        <dbReference type="EC" id="4.2.1.136"/>
    </reaction>
</comment>
<comment type="subunit">
    <text evidence="17">Homotetramer.</text>
</comment>
<dbReference type="PANTHER" id="PTHR12592">
    <property type="entry name" value="ATP-DEPENDENT (S)-NAD(P)H-HYDRATE DEHYDRATASE FAMILY MEMBER"/>
    <property type="match status" value="1"/>
</dbReference>
<dbReference type="GO" id="GO:0046872">
    <property type="term" value="F:metal ion binding"/>
    <property type="evidence" value="ECO:0007669"/>
    <property type="project" value="UniProtKB-UniRule"/>
</dbReference>
<feature type="binding site" evidence="17">
    <location>
        <position position="337"/>
    </location>
    <ligand>
        <name>(6S)-NADPHX</name>
        <dbReference type="ChEBI" id="CHEBI:64076"/>
    </ligand>
</feature>
<evidence type="ECO:0000256" key="11">
    <source>
        <dbReference type="ARBA" id="ARBA00023235"/>
    </source>
</evidence>
<organism evidence="22 23">
    <name type="scientific">Corynebacterium coyleae</name>
    <dbReference type="NCBI Taxonomy" id="53374"/>
    <lineage>
        <taxon>Bacteria</taxon>
        <taxon>Bacillati</taxon>
        <taxon>Actinomycetota</taxon>
        <taxon>Actinomycetes</taxon>
        <taxon>Mycobacteriales</taxon>
        <taxon>Corynebacteriaceae</taxon>
        <taxon>Corynebacterium</taxon>
    </lineage>
</organism>
<dbReference type="Proteomes" id="UP000591626">
    <property type="component" value="Unassembled WGS sequence"/>
</dbReference>
<dbReference type="PROSITE" id="PS51385">
    <property type="entry name" value="YJEF_N"/>
    <property type="match status" value="1"/>
</dbReference>
<dbReference type="EC" id="4.2.1.136" evidence="19"/>
<evidence type="ECO:0000256" key="8">
    <source>
        <dbReference type="ARBA" id="ARBA00022857"/>
    </source>
</evidence>
<evidence type="ECO:0000256" key="4">
    <source>
        <dbReference type="ARBA" id="ARBA00009524"/>
    </source>
</evidence>
<keyword evidence="10 17" id="KW-0520">NAD</keyword>
<comment type="caution">
    <text evidence="22">The sequence shown here is derived from an EMBL/GenBank/DDBJ whole genome shotgun (WGS) entry which is preliminary data.</text>
</comment>
<evidence type="ECO:0000256" key="1">
    <source>
        <dbReference type="ARBA" id="ARBA00000013"/>
    </source>
</evidence>
<dbReference type="PANTHER" id="PTHR12592:SF0">
    <property type="entry name" value="ATP-DEPENDENT (S)-NAD(P)H-HYDRATE DEHYDRATASE"/>
    <property type="match status" value="1"/>
</dbReference>
<evidence type="ECO:0000256" key="18">
    <source>
        <dbReference type="HAMAP-Rule" id="MF_01966"/>
    </source>
</evidence>
<proteinExistence type="inferred from homology"/>
<evidence type="ECO:0000256" key="14">
    <source>
        <dbReference type="ARBA" id="ARBA00025153"/>
    </source>
</evidence>